<accession>A0ABN3FTK4</accession>
<keyword evidence="2" id="KW-1185">Reference proteome</keyword>
<dbReference type="InterPro" id="IPR020323">
    <property type="entry name" value="DUF2716"/>
</dbReference>
<comment type="caution">
    <text evidence="1">The sequence shown here is derived from an EMBL/GenBank/DDBJ whole genome shotgun (WGS) entry which is preliminary data.</text>
</comment>
<dbReference type="Pfam" id="PF10898">
    <property type="entry name" value="DUF2716"/>
    <property type="match status" value="1"/>
</dbReference>
<organism evidence="1 2">
    <name type="scientific">Dactylosporangium salmoneum</name>
    <dbReference type="NCBI Taxonomy" id="53361"/>
    <lineage>
        <taxon>Bacteria</taxon>
        <taxon>Bacillati</taxon>
        <taxon>Actinomycetota</taxon>
        <taxon>Actinomycetes</taxon>
        <taxon>Micromonosporales</taxon>
        <taxon>Micromonosporaceae</taxon>
        <taxon>Dactylosporangium</taxon>
    </lineage>
</organism>
<dbReference type="Proteomes" id="UP001501444">
    <property type="component" value="Unassembled WGS sequence"/>
</dbReference>
<proteinExistence type="predicted"/>
<evidence type="ECO:0000313" key="2">
    <source>
        <dbReference type="Proteomes" id="UP001501444"/>
    </source>
</evidence>
<reference evidence="1 2" key="1">
    <citation type="journal article" date="2019" name="Int. J. Syst. Evol. Microbiol.">
        <title>The Global Catalogue of Microorganisms (GCM) 10K type strain sequencing project: providing services to taxonomists for standard genome sequencing and annotation.</title>
        <authorList>
            <consortium name="The Broad Institute Genomics Platform"/>
            <consortium name="The Broad Institute Genome Sequencing Center for Infectious Disease"/>
            <person name="Wu L."/>
            <person name="Ma J."/>
        </authorList>
    </citation>
    <scope>NUCLEOTIDE SEQUENCE [LARGE SCALE GENOMIC DNA]</scope>
    <source>
        <strain evidence="1 2">JCM 3272</strain>
    </source>
</reference>
<name>A0ABN3FTK4_9ACTN</name>
<evidence type="ECO:0000313" key="1">
    <source>
        <dbReference type="EMBL" id="GAA2337117.1"/>
    </source>
</evidence>
<protein>
    <submittedName>
        <fullName evidence="1">Uncharacterized protein</fullName>
    </submittedName>
</protein>
<sequence>MAAWEELPFDTYEELWSRVPADPEPSVTFDLSGFFTAKVQAEFNSAERAVNDLAQLAFVRLLPPERPLLVLDWEHASFRFWPHRSTEPLDRLVVPNGDHYIVGTEDFSMGTAGHPWEQTLRVWGEPLLGVLAPMLSWLPLRG</sequence>
<dbReference type="EMBL" id="BAAARV010000016">
    <property type="protein sequence ID" value="GAA2337117.1"/>
    <property type="molecule type" value="Genomic_DNA"/>
</dbReference>
<dbReference type="RefSeq" id="WP_344611798.1">
    <property type="nucleotide sequence ID" value="NZ_BAAARV010000016.1"/>
</dbReference>
<gene>
    <name evidence="1" type="ORF">GCM10010170_017950</name>
</gene>